<dbReference type="EMBL" id="CP041730">
    <property type="protein sequence ID" value="QDQ27295.1"/>
    <property type="molecule type" value="Genomic_DNA"/>
</dbReference>
<proteinExistence type="inferred from homology"/>
<feature type="transmembrane region" description="Helical" evidence="6">
    <location>
        <begin position="67"/>
        <end position="85"/>
    </location>
</feature>
<dbReference type="RefSeq" id="WP_144278688.1">
    <property type="nucleotide sequence ID" value="NZ_CP041730.1"/>
</dbReference>
<evidence type="ECO:0000256" key="4">
    <source>
        <dbReference type="ARBA" id="ARBA00022989"/>
    </source>
</evidence>
<evidence type="ECO:0000313" key="8">
    <source>
        <dbReference type="EMBL" id="QDQ27295.1"/>
    </source>
</evidence>
<evidence type="ECO:0000256" key="2">
    <source>
        <dbReference type="ARBA" id="ARBA00007362"/>
    </source>
</evidence>
<feature type="transmembrane region" description="Helical" evidence="6">
    <location>
        <begin position="210"/>
        <end position="233"/>
    </location>
</feature>
<dbReference type="NCBIfam" id="NF008432">
    <property type="entry name" value="PRK11272.1"/>
    <property type="match status" value="1"/>
</dbReference>
<evidence type="ECO:0000259" key="7">
    <source>
        <dbReference type="Pfam" id="PF00892"/>
    </source>
</evidence>
<gene>
    <name evidence="8" type="primary">yedA</name>
    <name evidence="8" type="ORF">FNU76_13490</name>
</gene>
<feature type="transmembrane region" description="Helical" evidence="6">
    <location>
        <begin position="37"/>
        <end position="55"/>
    </location>
</feature>
<keyword evidence="9" id="KW-1185">Reference proteome</keyword>
<protein>
    <submittedName>
        <fullName evidence="8">Drug/metabolite exporter YedA</fullName>
    </submittedName>
</protein>
<dbReference type="Pfam" id="PF00892">
    <property type="entry name" value="EamA"/>
    <property type="match status" value="2"/>
</dbReference>
<evidence type="ECO:0000313" key="9">
    <source>
        <dbReference type="Proteomes" id="UP000317550"/>
    </source>
</evidence>
<dbReference type="OrthoDB" id="4630069at2"/>
<feature type="transmembrane region" description="Helical" evidence="6">
    <location>
        <begin position="123"/>
        <end position="144"/>
    </location>
</feature>
<dbReference type="AlphaFoldDB" id="A0A516SGL2"/>
<dbReference type="GO" id="GO:0016020">
    <property type="term" value="C:membrane"/>
    <property type="evidence" value="ECO:0007669"/>
    <property type="project" value="UniProtKB-SubCell"/>
</dbReference>
<feature type="domain" description="EamA" evidence="7">
    <location>
        <begin position="149"/>
        <end position="283"/>
    </location>
</feature>
<organism evidence="8 9">
    <name type="scientific">Chitinimonas arctica</name>
    <dbReference type="NCBI Taxonomy" id="2594795"/>
    <lineage>
        <taxon>Bacteria</taxon>
        <taxon>Pseudomonadati</taxon>
        <taxon>Pseudomonadota</taxon>
        <taxon>Betaproteobacteria</taxon>
        <taxon>Neisseriales</taxon>
        <taxon>Chitinibacteraceae</taxon>
        <taxon>Chitinimonas</taxon>
    </lineage>
</organism>
<evidence type="ECO:0000256" key="5">
    <source>
        <dbReference type="ARBA" id="ARBA00023136"/>
    </source>
</evidence>
<dbReference type="InterPro" id="IPR037185">
    <property type="entry name" value="EmrE-like"/>
</dbReference>
<keyword evidence="3 6" id="KW-0812">Transmembrane</keyword>
<dbReference type="PANTHER" id="PTHR32322:SF2">
    <property type="entry name" value="EAMA DOMAIN-CONTAINING PROTEIN"/>
    <property type="match status" value="1"/>
</dbReference>
<dbReference type="PANTHER" id="PTHR32322">
    <property type="entry name" value="INNER MEMBRANE TRANSPORTER"/>
    <property type="match status" value="1"/>
</dbReference>
<dbReference type="KEGG" id="cari:FNU76_13490"/>
<feature type="transmembrane region" description="Helical" evidence="6">
    <location>
        <begin position="97"/>
        <end position="116"/>
    </location>
</feature>
<feature type="transmembrane region" description="Helical" evidence="6">
    <location>
        <begin position="240"/>
        <end position="260"/>
    </location>
</feature>
<feature type="transmembrane region" description="Helical" evidence="6">
    <location>
        <begin position="150"/>
        <end position="168"/>
    </location>
</feature>
<comment type="subcellular location">
    <subcellularLocation>
        <location evidence="1">Membrane</location>
        <topology evidence="1">Multi-pass membrane protein</topology>
    </subcellularLocation>
</comment>
<reference evidence="9" key="1">
    <citation type="submission" date="2019-07" db="EMBL/GenBank/DDBJ databases">
        <title>Chitinimonas sp. nov., isolated from Ny-Alesund, arctica soil.</title>
        <authorList>
            <person name="Xu Q."/>
            <person name="Peng F."/>
        </authorList>
    </citation>
    <scope>NUCLEOTIDE SEQUENCE [LARGE SCALE GENOMIC DNA]</scope>
    <source>
        <strain evidence="9">R3-44</strain>
    </source>
</reference>
<comment type="similarity">
    <text evidence="2">Belongs to the EamA transporter family.</text>
</comment>
<accession>A0A516SGL2</accession>
<keyword evidence="4 6" id="KW-1133">Transmembrane helix</keyword>
<dbReference type="Proteomes" id="UP000317550">
    <property type="component" value="Chromosome"/>
</dbReference>
<feature type="domain" description="EamA" evidence="7">
    <location>
        <begin position="12"/>
        <end position="139"/>
    </location>
</feature>
<feature type="transmembrane region" description="Helical" evidence="6">
    <location>
        <begin position="180"/>
        <end position="198"/>
    </location>
</feature>
<evidence type="ECO:0000256" key="6">
    <source>
        <dbReference type="SAM" id="Phobius"/>
    </source>
</evidence>
<evidence type="ECO:0000256" key="3">
    <source>
        <dbReference type="ARBA" id="ARBA00022692"/>
    </source>
</evidence>
<evidence type="ECO:0000256" key="1">
    <source>
        <dbReference type="ARBA" id="ARBA00004141"/>
    </source>
</evidence>
<sequence>MNARHTLLIPLCLAATWLVWGSTYLAIKYALPSFPPYVLSGTRYLLAGGLLLAFLKWRGAAWPTGRQLGNTALIGFLMLTLGNGMTCMAEQTMPSGAAALIVAGTPLLTVVLSQFLGGRASRLEWCGIALGMVGMVLINLDASLAEDPRGVGLMLAACLAWAIASVLMPRLDLPAGPMSAAMQMLAGGLISLPLALLGGERFPESPQPQAIAALAYLIVFGSIVGYSAFVWLLRNVRPSLASSSSYVNPVVALLLGGLVADEAVGWPLLAGMGVILAGVALIGWASARRA</sequence>
<name>A0A516SGL2_9NEIS</name>
<keyword evidence="5 6" id="KW-0472">Membrane</keyword>
<dbReference type="InterPro" id="IPR050638">
    <property type="entry name" value="AA-Vitamin_Transporters"/>
</dbReference>
<dbReference type="SUPFAM" id="SSF103481">
    <property type="entry name" value="Multidrug resistance efflux transporter EmrE"/>
    <property type="match status" value="2"/>
</dbReference>
<dbReference type="InterPro" id="IPR000620">
    <property type="entry name" value="EamA_dom"/>
</dbReference>
<feature type="transmembrane region" description="Helical" evidence="6">
    <location>
        <begin position="266"/>
        <end position="287"/>
    </location>
</feature>